<evidence type="ECO:0000313" key="1">
    <source>
        <dbReference type="EMBL" id="HGZ60337.1"/>
    </source>
</evidence>
<gene>
    <name evidence="1" type="ORF">ENW83_03930</name>
</gene>
<reference evidence="1" key="1">
    <citation type="journal article" date="2020" name="mSystems">
        <title>Genome- and Community-Level Interaction Insights into Carbon Utilization and Element Cycling Functions of Hydrothermarchaeota in Hydrothermal Sediment.</title>
        <authorList>
            <person name="Zhou Z."/>
            <person name="Liu Y."/>
            <person name="Xu W."/>
            <person name="Pan J."/>
            <person name="Luo Z.H."/>
            <person name="Li M."/>
        </authorList>
    </citation>
    <scope>NUCLEOTIDE SEQUENCE [LARGE SCALE GENOMIC DNA]</scope>
    <source>
        <strain evidence="1">SpSt-885</strain>
    </source>
</reference>
<organism evidence="1">
    <name type="scientific">Fervidicoccus fontis</name>
    <dbReference type="NCBI Taxonomy" id="683846"/>
    <lineage>
        <taxon>Archaea</taxon>
        <taxon>Thermoproteota</taxon>
        <taxon>Thermoprotei</taxon>
        <taxon>Fervidicoccales</taxon>
        <taxon>Fervidicoccaceae</taxon>
        <taxon>Fervidicoccus</taxon>
    </lineage>
</organism>
<dbReference type="EMBL" id="DTLS01000112">
    <property type="protein sequence ID" value="HGZ60337.1"/>
    <property type="molecule type" value="Genomic_DNA"/>
</dbReference>
<comment type="caution">
    <text evidence="1">The sequence shown here is derived from an EMBL/GenBank/DDBJ whole genome shotgun (WGS) entry which is preliminary data.</text>
</comment>
<sequence>MLKEEYEALKKEAEEAGYKTILEYLKAEGGNWNFDPKRFIEEMQNNFVDACAMGAEKIFEKGKWNPVTDTFEDFLLQGLKLLELRREEIKEKRKEKGKSFKGLYENRVPDLLDELNPALELEIDDEELDMYEEIIELSRKAIIAYMKGAF</sequence>
<accession>A0A7J3SLD4</accession>
<dbReference type="AlphaFoldDB" id="A0A7J3SLD4"/>
<name>A0A7J3SLD4_9CREN</name>
<proteinExistence type="predicted"/>
<protein>
    <submittedName>
        <fullName evidence="1">Uncharacterized protein</fullName>
    </submittedName>
</protein>